<accession>A0ABP9T086</accession>
<dbReference type="EMBL" id="BAABJR010000002">
    <property type="protein sequence ID" value="GAA5205059.1"/>
    <property type="molecule type" value="Genomic_DNA"/>
</dbReference>
<evidence type="ECO:0000313" key="1">
    <source>
        <dbReference type="EMBL" id="GAA5205059.1"/>
    </source>
</evidence>
<gene>
    <name evidence="1" type="ORF">GCM10023323_10860</name>
</gene>
<comment type="caution">
    <text evidence="1">The sequence shown here is derived from an EMBL/GenBank/DDBJ whole genome shotgun (WGS) entry which is preliminary data.</text>
</comment>
<keyword evidence="2" id="KW-1185">Reference proteome</keyword>
<evidence type="ECO:0008006" key="3">
    <source>
        <dbReference type="Google" id="ProtNLM"/>
    </source>
</evidence>
<name>A0ABP9T086_9ACTN</name>
<dbReference type="RefSeq" id="WP_345626991.1">
    <property type="nucleotide sequence ID" value="NZ_BAABJR010000002.1"/>
</dbReference>
<proteinExistence type="predicted"/>
<reference evidence="2" key="1">
    <citation type="journal article" date="2019" name="Int. J. Syst. Evol. Microbiol.">
        <title>The Global Catalogue of Microorganisms (GCM) 10K type strain sequencing project: providing services to taxonomists for standard genome sequencing and annotation.</title>
        <authorList>
            <consortium name="The Broad Institute Genomics Platform"/>
            <consortium name="The Broad Institute Genome Sequencing Center for Infectious Disease"/>
            <person name="Wu L."/>
            <person name="Ma J."/>
        </authorList>
    </citation>
    <scope>NUCLEOTIDE SEQUENCE [LARGE SCALE GENOMIC DNA]</scope>
    <source>
        <strain evidence="2">JCM 18306</strain>
    </source>
</reference>
<protein>
    <recommendedName>
        <fullName evidence="3">HK97 gp10 family phage protein</fullName>
    </recommendedName>
</protein>
<organism evidence="1 2">
    <name type="scientific">Streptomyces thinghirensis</name>
    <dbReference type="NCBI Taxonomy" id="551547"/>
    <lineage>
        <taxon>Bacteria</taxon>
        <taxon>Bacillati</taxon>
        <taxon>Actinomycetota</taxon>
        <taxon>Actinomycetes</taxon>
        <taxon>Kitasatosporales</taxon>
        <taxon>Streptomycetaceae</taxon>
        <taxon>Streptomyces</taxon>
    </lineage>
</organism>
<dbReference type="Proteomes" id="UP001499878">
    <property type="component" value="Unassembled WGS sequence"/>
</dbReference>
<evidence type="ECO:0000313" key="2">
    <source>
        <dbReference type="Proteomes" id="UP001499878"/>
    </source>
</evidence>
<sequence>MNFTSDPVLRKIALEAAQQVTTDTGRIHQDELLEALCERLAPRKELLGLVIKKAGQAMMRDLGERHSPRRHRTPNGFYHPKSIMKLGNGIWVWMKDSTFTDMTEWGRISSRNFVRTATAEAHKQEYVSSRSDAYRENPQFTRLSTIEESVFGYRQDSFDDLGLDSDTA</sequence>